<keyword evidence="2" id="KW-1185">Reference proteome</keyword>
<sequence>MVVLERVAEHLLRSNFVDLVVDDDFCKPCLNLSQKGWRPTPKQCDKFLPFNLKDNPETKCTKGDHAAYGDALRLGDKNDEYPTQASYFMFYHTILKTSPEYTAALKSVRKIGKNISKTLGVEVFPYRRWVYHE</sequence>
<dbReference type="GO" id="GO:0032934">
    <property type="term" value="F:sterol binding"/>
    <property type="evidence" value="ECO:0007669"/>
    <property type="project" value="TreeGrafter"/>
</dbReference>
<comment type="caution">
    <text evidence="1">The sequence shown here is derived from an EMBL/GenBank/DDBJ whole genome shotgun (WGS) entry which is preliminary data.</text>
</comment>
<proteinExistence type="predicted"/>
<organism evidence="1 2">
    <name type="scientific">Stylophora pistillata</name>
    <name type="common">Smooth cauliflower coral</name>
    <dbReference type="NCBI Taxonomy" id="50429"/>
    <lineage>
        <taxon>Eukaryota</taxon>
        <taxon>Metazoa</taxon>
        <taxon>Cnidaria</taxon>
        <taxon>Anthozoa</taxon>
        <taxon>Hexacorallia</taxon>
        <taxon>Scleractinia</taxon>
        <taxon>Astrocoeniina</taxon>
        <taxon>Pocilloporidae</taxon>
        <taxon>Stylophora</taxon>
    </lineage>
</organism>
<dbReference type="GO" id="GO:0016020">
    <property type="term" value="C:membrane"/>
    <property type="evidence" value="ECO:0007669"/>
    <property type="project" value="TreeGrafter"/>
</dbReference>
<evidence type="ECO:0000313" key="1">
    <source>
        <dbReference type="EMBL" id="PFX16479.1"/>
    </source>
</evidence>
<reference evidence="2" key="1">
    <citation type="journal article" date="2017" name="bioRxiv">
        <title>Comparative analysis of the genomes of Stylophora pistillata and Acropora digitifera provides evidence for extensive differences between species of corals.</title>
        <authorList>
            <person name="Voolstra C.R."/>
            <person name="Li Y."/>
            <person name="Liew Y.J."/>
            <person name="Baumgarten S."/>
            <person name="Zoccola D."/>
            <person name="Flot J.-F."/>
            <person name="Tambutte S."/>
            <person name="Allemand D."/>
            <person name="Aranda M."/>
        </authorList>
    </citation>
    <scope>NUCLEOTIDE SEQUENCE [LARGE SCALE GENOMIC DNA]</scope>
</reference>
<dbReference type="OrthoDB" id="6510177at2759"/>
<dbReference type="AlphaFoldDB" id="A0A2B4RI52"/>
<accession>A0A2B4RI52</accession>
<dbReference type="PANTHER" id="PTHR45727">
    <property type="entry name" value="NPC INTRACELLULAR CHOLESTEROL TRANSPORTER 1"/>
    <property type="match status" value="1"/>
</dbReference>
<gene>
    <name evidence="1" type="primary">Npc1</name>
    <name evidence="1" type="ORF">AWC38_SpisGene19242</name>
</gene>
<dbReference type="Proteomes" id="UP000225706">
    <property type="component" value="Unassembled WGS sequence"/>
</dbReference>
<dbReference type="STRING" id="50429.A0A2B4RI52"/>
<protein>
    <submittedName>
        <fullName evidence="1">Niemann-Pick C1 protein</fullName>
    </submittedName>
</protein>
<evidence type="ECO:0000313" key="2">
    <source>
        <dbReference type="Proteomes" id="UP000225706"/>
    </source>
</evidence>
<dbReference type="EMBL" id="LSMT01000543">
    <property type="protein sequence ID" value="PFX16479.1"/>
    <property type="molecule type" value="Genomic_DNA"/>
</dbReference>
<dbReference type="PANTHER" id="PTHR45727:SF2">
    <property type="entry name" value="NPC INTRACELLULAR CHOLESTEROL TRANSPORTER 1"/>
    <property type="match status" value="1"/>
</dbReference>
<name>A0A2B4RI52_STYPI</name>
<dbReference type="GO" id="GO:0015918">
    <property type="term" value="P:sterol transport"/>
    <property type="evidence" value="ECO:0007669"/>
    <property type="project" value="TreeGrafter"/>
</dbReference>